<keyword evidence="1" id="KW-1185">Reference proteome</keyword>
<sequence length="78" mass="8530">MDRLVGKINVSSTNGAALLLTKDQGIAGITGRPNPPSIRYAVNSRKQRKRIKIAQENSVFIKNNNTCEKNGAEVYGDK</sequence>
<protein>
    <submittedName>
        <fullName evidence="2">Uncharacterized protein</fullName>
    </submittedName>
</protein>
<organism evidence="1 2">
    <name type="scientific">Setaria digitata</name>
    <dbReference type="NCBI Taxonomy" id="48799"/>
    <lineage>
        <taxon>Eukaryota</taxon>
        <taxon>Metazoa</taxon>
        <taxon>Ecdysozoa</taxon>
        <taxon>Nematoda</taxon>
        <taxon>Chromadorea</taxon>
        <taxon>Rhabditida</taxon>
        <taxon>Spirurina</taxon>
        <taxon>Spiruromorpha</taxon>
        <taxon>Filarioidea</taxon>
        <taxon>Setariidae</taxon>
        <taxon>Setaria</taxon>
    </lineage>
</organism>
<evidence type="ECO:0000313" key="1">
    <source>
        <dbReference type="Proteomes" id="UP000887581"/>
    </source>
</evidence>
<dbReference type="AlphaFoldDB" id="A0A915PT65"/>
<accession>A0A915PT65</accession>
<proteinExistence type="predicted"/>
<dbReference type="Proteomes" id="UP000887581">
    <property type="component" value="Unplaced"/>
</dbReference>
<evidence type="ECO:0000313" key="2">
    <source>
        <dbReference type="WBParaSite" id="sdigi.contig406.g8103.t1"/>
    </source>
</evidence>
<name>A0A915PT65_9BILA</name>
<dbReference type="WBParaSite" id="sdigi.contig406.g8103.t1">
    <property type="protein sequence ID" value="sdigi.contig406.g8103.t1"/>
    <property type="gene ID" value="sdigi.contig406.g8103"/>
</dbReference>
<reference evidence="2" key="1">
    <citation type="submission" date="2022-11" db="UniProtKB">
        <authorList>
            <consortium name="WormBaseParasite"/>
        </authorList>
    </citation>
    <scope>IDENTIFICATION</scope>
</reference>